<dbReference type="EMBL" id="CP029836">
    <property type="protein sequence ID" value="AWU98093.1"/>
    <property type="molecule type" value="Genomic_DNA"/>
</dbReference>
<accession>A0A2U9SH20</accession>
<dbReference type="AlphaFoldDB" id="A0A2U9SH20"/>
<dbReference type="OrthoDB" id="8005816at2"/>
<reference evidence="1 2" key="1">
    <citation type="submission" date="2018-06" db="EMBL/GenBank/DDBJ databases">
        <title>Complete genome sequencing of Azospirillum sp. M2T2B2.</title>
        <authorList>
            <person name="Heo J."/>
            <person name="Kim S.-J."/>
            <person name="Kwon S.-W."/>
            <person name="Anandham R."/>
        </authorList>
    </citation>
    <scope>NUCLEOTIDE SEQUENCE [LARGE SCALE GENOMIC DNA]</scope>
    <source>
        <strain evidence="1 2">M2T2B2</strain>
        <plasmid evidence="1 2">unnamed6</plasmid>
    </source>
</reference>
<dbReference type="KEGG" id="azm:DM194_27800"/>
<evidence type="ECO:0000313" key="2">
    <source>
        <dbReference type="Proteomes" id="UP000249605"/>
    </source>
</evidence>
<geneLocation type="plasmid" evidence="1 2">
    <name>unnamed6</name>
</geneLocation>
<gene>
    <name evidence="1" type="ORF">DM194_27800</name>
</gene>
<sequence length="387" mass="43779">MNVGYAYLVLGAFTQADNRSTKASINALRTYVKMSPDRAKMALKAMQEAGLVARVNDKMSRLVPAHEVPGCEGAPPPPLTQVERMLFDRLVAGEREMRRGRCRRLRHNRPTVVADQLIAKGWARRLPDQTVEPIFYDAAEAAKPQWVWLPTSLVRGASGQKPLATLHKYGASAALHLLVRLHAAQDLLSDGGIHWNAMRWRYQKSKIDQRGKNTVWVFERPAFELDPRHPVFARTIKYLDAPETDEHGLRQQLMRWVEELHRMGFVEYVGHVVSAVSSDGEILHPCSARGGESQEQAVAVAARAAADALIKSDRRYGVYSRYGHTPLLVPLDRIMSKAELLDLVRLRHRPHTKLTAAWYARMRATCAEYMEMYTTLRPNHRVAIPSL</sequence>
<organism evidence="1 2">
    <name type="scientific">Azospirillum ramasamyi</name>
    <dbReference type="NCBI Taxonomy" id="682998"/>
    <lineage>
        <taxon>Bacteria</taxon>
        <taxon>Pseudomonadati</taxon>
        <taxon>Pseudomonadota</taxon>
        <taxon>Alphaproteobacteria</taxon>
        <taxon>Rhodospirillales</taxon>
        <taxon>Azospirillaceae</taxon>
        <taxon>Azospirillum</taxon>
    </lineage>
</organism>
<name>A0A2U9SH20_9PROT</name>
<dbReference type="Proteomes" id="UP000249605">
    <property type="component" value="Plasmid unnamed6"/>
</dbReference>
<keyword evidence="2" id="KW-1185">Reference proteome</keyword>
<proteinExistence type="predicted"/>
<protein>
    <submittedName>
        <fullName evidence="1">Uncharacterized protein</fullName>
    </submittedName>
</protein>
<keyword evidence="1" id="KW-0614">Plasmid</keyword>
<evidence type="ECO:0000313" key="1">
    <source>
        <dbReference type="EMBL" id="AWU98093.1"/>
    </source>
</evidence>